<accession>A0A444Q6L5</accession>
<dbReference type="InterPro" id="IPR047928">
    <property type="entry name" value="Perm_prefix_1"/>
</dbReference>
<feature type="transmembrane region" description="Helical" evidence="1">
    <location>
        <begin position="214"/>
        <end position="234"/>
    </location>
</feature>
<gene>
    <name evidence="2" type="ORF">ELQ92_11990</name>
</gene>
<organism evidence="2 3">
    <name type="scientific">Labedella populi</name>
    <dbReference type="NCBI Taxonomy" id="2498850"/>
    <lineage>
        <taxon>Bacteria</taxon>
        <taxon>Bacillati</taxon>
        <taxon>Actinomycetota</taxon>
        <taxon>Actinomycetes</taxon>
        <taxon>Micrococcales</taxon>
        <taxon>Microbacteriaceae</taxon>
        <taxon>Labedella</taxon>
    </lineage>
</organism>
<protein>
    <submittedName>
        <fullName evidence="2">Uncharacterized protein</fullName>
    </submittedName>
</protein>
<feature type="transmembrane region" description="Helical" evidence="1">
    <location>
        <begin position="113"/>
        <end position="142"/>
    </location>
</feature>
<dbReference type="NCBIfam" id="NF038403">
    <property type="entry name" value="perm_prefix_1"/>
    <property type="match status" value="1"/>
</dbReference>
<sequence length="323" mass="34716">MTSLTDRYVAATVRSLPETQRADVERELRASIEDDVDARRESGADPETAEREVLIGLGDPAALAARFSERPLYLIGPTNFLFYRRSLITLLAIIVPIAALGSGLVHALTGEGIGSVVAAAVVTALSAAMHIGFWVTLVFAILDWTGASKNGPLVRWNLDMLPDAPEKRALRSDAVTSIVWLGILLAFLVYAQFFPIAWNVDGPVREPLLAPALWGFWLPYLLVLIVAEVVFVLVTYRRGAWSRLLAVVNAVLAAAAVVPIAALALAGDLVNPDFLAAFDWADAENTRSVAGIITAVVALGIGAWDAIDGFVRAARSPRRRRAA</sequence>
<feature type="transmembrane region" description="Helical" evidence="1">
    <location>
        <begin position="246"/>
        <end position="269"/>
    </location>
</feature>
<name>A0A444Q6L5_9MICO</name>
<proteinExistence type="predicted"/>
<dbReference type="OrthoDB" id="3171769at2"/>
<dbReference type="Proteomes" id="UP000288603">
    <property type="component" value="Unassembled WGS sequence"/>
</dbReference>
<comment type="caution">
    <text evidence="2">The sequence shown here is derived from an EMBL/GenBank/DDBJ whole genome shotgun (WGS) entry which is preliminary data.</text>
</comment>
<keyword evidence="1" id="KW-1133">Transmembrane helix</keyword>
<keyword evidence="1" id="KW-0472">Membrane</keyword>
<evidence type="ECO:0000256" key="1">
    <source>
        <dbReference type="SAM" id="Phobius"/>
    </source>
</evidence>
<feature type="transmembrane region" description="Helical" evidence="1">
    <location>
        <begin position="174"/>
        <end position="194"/>
    </location>
</feature>
<dbReference type="RefSeq" id="WP_128499291.1">
    <property type="nucleotide sequence ID" value="NZ_RZNC01000004.1"/>
</dbReference>
<dbReference type="AlphaFoldDB" id="A0A444Q6L5"/>
<dbReference type="EMBL" id="RZNC01000004">
    <property type="protein sequence ID" value="RWZ59547.1"/>
    <property type="molecule type" value="Genomic_DNA"/>
</dbReference>
<keyword evidence="3" id="KW-1185">Reference proteome</keyword>
<keyword evidence="1" id="KW-0812">Transmembrane</keyword>
<feature type="transmembrane region" description="Helical" evidence="1">
    <location>
        <begin position="87"/>
        <end position="107"/>
    </location>
</feature>
<evidence type="ECO:0000313" key="3">
    <source>
        <dbReference type="Proteomes" id="UP000288603"/>
    </source>
</evidence>
<feature type="transmembrane region" description="Helical" evidence="1">
    <location>
        <begin position="289"/>
        <end position="311"/>
    </location>
</feature>
<evidence type="ECO:0000313" key="2">
    <source>
        <dbReference type="EMBL" id="RWZ59547.1"/>
    </source>
</evidence>
<reference evidence="2 3" key="1">
    <citation type="submission" date="2018-12" db="EMBL/GenBank/DDBJ databases">
        <authorList>
            <person name="Li F."/>
        </authorList>
    </citation>
    <scope>NUCLEOTIDE SEQUENCE [LARGE SCALE GENOMIC DNA]</scope>
    <source>
        <strain evidence="2 3">8H24J-4-2</strain>
    </source>
</reference>